<feature type="signal peptide" evidence="2">
    <location>
        <begin position="1"/>
        <end position="25"/>
    </location>
</feature>
<dbReference type="Proteomes" id="UP000269265">
    <property type="component" value="Unassembled WGS sequence"/>
</dbReference>
<organism evidence="4 5">
    <name type="scientific">Aquabacterium soli</name>
    <dbReference type="NCBI Taxonomy" id="2493092"/>
    <lineage>
        <taxon>Bacteria</taxon>
        <taxon>Pseudomonadati</taxon>
        <taxon>Pseudomonadota</taxon>
        <taxon>Betaproteobacteria</taxon>
        <taxon>Burkholderiales</taxon>
        <taxon>Aquabacterium</taxon>
    </lineage>
</organism>
<evidence type="ECO:0000313" key="4">
    <source>
        <dbReference type="EMBL" id="RRS00997.1"/>
    </source>
</evidence>
<evidence type="ECO:0000313" key="5">
    <source>
        <dbReference type="Proteomes" id="UP000269265"/>
    </source>
</evidence>
<accession>A0A426V2A3</accession>
<comment type="caution">
    <text evidence="4">The sequence shown here is derived from an EMBL/GenBank/DDBJ whole genome shotgun (WGS) entry which is preliminary data.</text>
</comment>
<gene>
    <name evidence="4" type="ORF">EIP75_22345</name>
</gene>
<keyword evidence="2" id="KW-0732">Signal</keyword>
<evidence type="ECO:0000256" key="2">
    <source>
        <dbReference type="SAM" id="SignalP"/>
    </source>
</evidence>
<keyword evidence="5" id="KW-1185">Reference proteome</keyword>
<proteinExistence type="predicted"/>
<protein>
    <submittedName>
        <fullName evidence="4">PEP-CTERM sorting domain-containing protein</fullName>
    </submittedName>
</protein>
<sequence length="362" mass="37441">MDMRMLSNILFSVFTAASMAPLAFAATSDSGAASQSSDWFAAKSGWQTDRIWYGNTATGLPTGKWDFQYQNSFAGSPTPPGAGWNTWSSVNKPPAATWTGTFYSVPYPHVDTSAGGSTAENWAYVSLYTGFAITGGGYYAKKGTYSRANAAVNADSPTVAQTRVTDPWTIQAQGSDAWTVAMEYSELGNFSSPQAQGSLFAEYGISLNASAGSSTAYNLLSVNLSADGSSVSVSTALNGNNAEASGSLVGGQLNGVLLLNGAEVTAAQATAALQARYADGTGWSLNPNGYTLADFQPDDPTQTASVFSLSARVFLDASTSSVTMSTANGSMAVAVVPEPGALALVMAGLGSIGVFMRQRRTS</sequence>
<feature type="chain" id="PRO_5019332234" evidence="2">
    <location>
        <begin position="26"/>
        <end position="362"/>
    </location>
</feature>
<dbReference type="EMBL" id="RSED01000030">
    <property type="protein sequence ID" value="RRS00997.1"/>
    <property type="molecule type" value="Genomic_DNA"/>
</dbReference>
<keyword evidence="1" id="KW-1133">Transmembrane helix</keyword>
<dbReference type="InterPro" id="IPR013424">
    <property type="entry name" value="Ice-binding_C"/>
</dbReference>
<feature type="transmembrane region" description="Helical" evidence="1">
    <location>
        <begin position="340"/>
        <end position="356"/>
    </location>
</feature>
<dbReference type="AlphaFoldDB" id="A0A426V2A3"/>
<evidence type="ECO:0000259" key="3">
    <source>
        <dbReference type="Pfam" id="PF07589"/>
    </source>
</evidence>
<keyword evidence="1" id="KW-0472">Membrane</keyword>
<reference evidence="4 5" key="1">
    <citation type="submission" date="2018-12" db="EMBL/GenBank/DDBJ databases">
        <title>The whole draft genome of Aquabacterium sp. SJQ9.</title>
        <authorList>
            <person name="Sun L."/>
            <person name="Gao X."/>
            <person name="Chen W."/>
            <person name="Huang K."/>
        </authorList>
    </citation>
    <scope>NUCLEOTIDE SEQUENCE [LARGE SCALE GENOMIC DNA]</scope>
    <source>
        <strain evidence="4 5">SJQ9</strain>
    </source>
</reference>
<keyword evidence="1" id="KW-0812">Transmembrane</keyword>
<name>A0A426V2A3_9BURK</name>
<evidence type="ECO:0000256" key="1">
    <source>
        <dbReference type="SAM" id="Phobius"/>
    </source>
</evidence>
<dbReference type="Pfam" id="PF07589">
    <property type="entry name" value="PEP-CTERM"/>
    <property type="match status" value="1"/>
</dbReference>
<feature type="domain" description="Ice-binding protein C-terminal" evidence="3">
    <location>
        <begin position="336"/>
        <end position="360"/>
    </location>
</feature>
<dbReference type="NCBIfam" id="TIGR02595">
    <property type="entry name" value="PEP_CTERM"/>
    <property type="match status" value="1"/>
</dbReference>